<dbReference type="CDD" id="cd03221">
    <property type="entry name" value="ABCF_EF-3"/>
    <property type="match status" value="2"/>
</dbReference>
<evidence type="ECO:0000256" key="2">
    <source>
        <dbReference type="ARBA" id="ARBA00022840"/>
    </source>
</evidence>
<dbReference type="EMBL" id="MCRK01000043">
    <property type="protein sequence ID" value="OPA75044.1"/>
    <property type="molecule type" value="Genomic_DNA"/>
</dbReference>
<dbReference type="GO" id="GO:0016887">
    <property type="term" value="F:ATP hydrolysis activity"/>
    <property type="evidence" value="ECO:0007669"/>
    <property type="project" value="InterPro"/>
</dbReference>
<dbReference type="Proteomes" id="UP000189728">
    <property type="component" value="Unassembled WGS sequence"/>
</dbReference>
<dbReference type="PROSITE" id="PS00211">
    <property type="entry name" value="ABC_TRANSPORTER_1"/>
    <property type="match status" value="2"/>
</dbReference>
<dbReference type="GO" id="GO:0003677">
    <property type="term" value="F:DNA binding"/>
    <property type="evidence" value="ECO:0007669"/>
    <property type="project" value="InterPro"/>
</dbReference>
<dbReference type="InterPro" id="IPR032524">
    <property type="entry name" value="ABC_tran_C"/>
</dbReference>
<dbReference type="FunFam" id="3.40.50.300:FF:000011">
    <property type="entry name" value="Putative ABC transporter ATP-binding component"/>
    <property type="match status" value="1"/>
</dbReference>
<evidence type="ECO:0000256" key="1">
    <source>
        <dbReference type="ARBA" id="ARBA00022741"/>
    </source>
</evidence>
<dbReference type="SUPFAM" id="SSF52540">
    <property type="entry name" value="P-loop containing nucleoside triphosphate hydrolases"/>
    <property type="match status" value="2"/>
</dbReference>
<organism evidence="5 6">
    <name type="scientific">Campylobacter pinnipediorum subsp. pinnipediorum</name>
    <dbReference type="NCBI Taxonomy" id="1660067"/>
    <lineage>
        <taxon>Bacteria</taxon>
        <taxon>Pseudomonadati</taxon>
        <taxon>Campylobacterota</taxon>
        <taxon>Epsilonproteobacteria</taxon>
        <taxon>Campylobacterales</taxon>
        <taxon>Campylobacteraceae</taxon>
        <taxon>Campylobacter</taxon>
    </lineage>
</organism>
<dbReference type="SMART" id="SM00382">
    <property type="entry name" value="AAA"/>
    <property type="match status" value="2"/>
</dbReference>
<evidence type="ECO:0000256" key="3">
    <source>
        <dbReference type="SAM" id="Coils"/>
    </source>
</evidence>
<dbReference type="InterPro" id="IPR017871">
    <property type="entry name" value="ABC_transporter-like_CS"/>
</dbReference>
<dbReference type="Pfam" id="PF16326">
    <property type="entry name" value="ABC_tran_CTD"/>
    <property type="match status" value="1"/>
</dbReference>
<dbReference type="InterPro" id="IPR037118">
    <property type="entry name" value="Val-tRNA_synth_C_sf"/>
</dbReference>
<evidence type="ECO:0000259" key="4">
    <source>
        <dbReference type="PROSITE" id="PS50893"/>
    </source>
</evidence>
<feature type="domain" description="ABC transporter" evidence="4">
    <location>
        <begin position="4"/>
        <end position="256"/>
    </location>
</feature>
<dbReference type="InterPro" id="IPR051309">
    <property type="entry name" value="ABCF_ATPase"/>
</dbReference>
<dbReference type="PANTHER" id="PTHR42855:SF1">
    <property type="entry name" value="ABC TRANSPORTER DOMAIN-CONTAINING PROTEIN"/>
    <property type="match status" value="1"/>
</dbReference>
<keyword evidence="3" id="KW-0175">Coiled coil</keyword>
<dbReference type="Pfam" id="PF00005">
    <property type="entry name" value="ABC_tran"/>
    <property type="match status" value="2"/>
</dbReference>
<dbReference type="RefSeq" id="WP_078415686.1">
    <property type="nucleotide sequence ID" value="NZ_MCRK01000043.1"/>
</dbReference>
<dbReference type="Gene3D" id="1.10.287.380">
    <property type="entry name" value="Valyl-tRNA synthetase, C-terminal domain"/>
    <property type="match status" value="1"/>
</dbReference>
<dbReference type="InterPro" id="IPR032781">
    <property type="entry name" value="ABC_tran_Xtn"/>
</dbReference>
<keyword evidence="1" id="KW-0547">Nucleotide-binding</keyword>
<gene>
    <name evidence="5" type="ORF">BFG04_06040</name>
</gene>
<protein>
    <submittedName>
        <fullName evidence="5">ABC transporter ATP-binding protein</fullName>
    </submittedName>
</protein>
<feature type="coiled-coil region" evidence="3">
    <location>
        <begin position="612"/>
        <end position="639"/>
    </location>
</feature>
<dbReference type="AlphaFoldDB" id="A0AAX0L971"/>
<reference evidence="5 6" key="1">
    <citation type="submission" date="2016-08" db="EMBL/GenBank/DDBJ databases">
        <title>Campylobacter species from sea mammals.</title>
        <authorList>
            <person name="Gilbert M.J."/>
            <person name="Byrne B.A."/>
            <person name="Zomer A.L."/>
            <person name="Wagenaar J.A."/>
        </authorList>
    </citation>
    <scope>NUCLEOTIDE SEQUENCE [LARGE SCALE GENOMIC DNA]</scope>
    <source>
        <strain evidence="5 6">1105248</strain>
    </source>
</reference>
<dbReference type="InterPro" id="IPR003439">
    <property type="entry name" value="ABC_transporter-like_ATP-bd"/>
</dbReference>
<dbReference type="NCBIfam" id="NF000355">
    <property type="entry name" value="ribo_prot_ABC_F"/>
    <property type="match status" value="1"/>
</dbReference>
<evidence type="ECO:0000313" key="6">
    <source>
        <dbReference type="Proteomes" id="UP000189728"/>
    </source>
</evidence>
<dbReference type="Pfam" id="PF12848">
    <property type="entry name" value="ABC_tran_Xtn"/>
    <property type="match status" value="1"/>
</dbReference>
<comment type="caution">
    <text evidence="5">The sequence shown here is derived from an EMBL/GenBank/DDBJ whole genome shotgun (WGS) entry which is preliminary data.</text>
</comment>
<dbReference type="PANTHER" id="PTHR42855">
    <property type="entry name" value="ABC TRANSPORTER ATP-BINDING SUBUNIT"/>
    <property type="match status" value="1"/>
</dbReference>
<evidence type="ECO:0000313" key="5">
    <source>
        <dbReference type="EMBL" id="OPA75044.1"/>
    </source>
</evidence>
<name>A0AAX0L971_9BACT</name>
<dbReference type="InterPro" id="IPR027417">
    <property type="entry name" value="P-loop_NTPase"/>
</dbReference>
<dbReference type="InterPro" id="IPR003593">
    <property type="entry name" value="AAA+_ATPase"/>
</dbReference>
<dbReference type="PROSITE" id="PS50893">
    <property type="entry name" value="ABC_TRANSPORTER_2"/>
    <property type="match status" value="2"/>
</dbReference>
<sequence length="646" mass="74191">MALIDLIEVSKKFGANEILSEVSLSINERERVAIIGKNGGGKSTLMKVICGVYDIDAGRVITQNNISVQMLQQAPKFDDSLNVKDAMNLELKEIFDARDEYSKTIALMEKDHDNPDLLAKSEELLKFIDSKDGWDIERKIEQVLEYFSLKEYEDRMINSLSGGEIRRVALGALILKKPDVLLLDEPTNHLDVYMVKFLEDMLKSSKQTIIFISHDRYFIDSIATRSIEIQDGKLSNFNGGYAYYLEKKQEILQSLAKSHETLLKQLKSEEEWLRRGVKARLKRNEGRKERVFAMREEAKKNPGIIKRVKLELERASKSFNQGGIDQNRKKMLFEIKNLGVKIDQKELFDGFNARVLQGERIAIVGKNGSGKSTLLKILLNQIDFNSGEIKRGDVKIGYFDQNRSELDDDKSLIEVFCPNGGDIVEVRGRNMHVYGYLKNFLFPKEFLDKPVGVLSGGEKNRVALALLFTKQYDVLVLDEPTNDLDIATINILEDYLQSFTGAIIFVSHDRYFVDKIANKLWVFKNKKIDVIHTEYSVYLELEDELNQIDDFSKELETEQNNTQKNKTKSVKLSYKQNKILNEYPALIDNLQSEINELNVALSDPAIYQELGINEIYKKLEQKKDELATLEDEYFEVLEISEEMMAD</sequence>
<dbReference type="GO" id="GO:0005524">
    <property type="term" value="F:ATP binding"/>
    <property type="evidence" value="ECO:0007669"/>
    <property type="project" value="UniProtKB-KW"/>
</dbReference>
<feature type="domain" description="ABC transporter" evidence="4">
    <location>
        <begin position="333"/>
        <end position="550"/>
    </location>
</feature>
<keyword evidence="2 5" id="KW-0067">ATP-binding</keyword>
<dbReference type="Gene3D" id="3.40.50.300">
    <property type="entry name" value="P-loop containing nucleotide triphosphate hydrolases"/>
    <property type="match status" value="2"/>
</dbReference>
<accession>A0AAX0L971</accession>
<proteinExistence type="predicted"/>